<sequence length="208" mass="23697">MRFLIPISILVLLSACGSAYKHLQKSNGSPDCIPSLVPEYNTTLYRAQIDVTGHYLSGLLIIKQLPDSSVRLLFTNEAGFKFFDFGFPPTGNMIVHHITDKMNRKAVIKTLRKDFQLLLMNRLGNARYLSKTDGTYAYHIYKQGKDHYYYKTPAGCDSLLAMERGSKRKKVVDIQFTGMNKSLPDSVFIKHNNFAFNITLKQINNYAE</sequence>
<dbReference type="RefSeq" id="WP_386095866.1">
    <property type="nucleotide sequence ID" value="NZ_JBHUOZ010000001.1"/>
</dbReference>
<gene>
    <name evidence="1" type="ORF">ACFS6H_04980</name>
</gene>
<evidence type="ECO:0000313" key="2">
    <source>
        <dbReference type="Proteomes" id="UP001597511"/>
    </source>
</evidence>
<comment type="caution">
    <text evidence="1">The sequence shown here is derived from an EMBL/GenBank/DDBJ whole genome shotgun (WGS) entry which is preliminary data.</text>
</comment>
<proteinExistence type="predicted"/>
<accession>A0ABW6A498</accession>
<name>A0ABW6A498_9BACT</name>
<keyword evidence="2" id="KW-1185">Reference proteome</keyword>
<reference evidence="2" key="1">
    <citation type="journal article" date="2019" name="Int. J. Syst. Evol. Microbiol.">
        <title>The Global Catalogue of Microorganisms (GCM) 10K type strain sequencing project: providing services to taxonomists for standard genome sequencing and annotation.</title>
        <authorList>
            <consortium name="The Broad Institute Genomics Platform"/>
            <consortium name="The Broad Institute Genome Sequencing Center for Infectious Disease"/>
            <person name="Wu L."/>
            <person name="Ma J."/>
        </authorList>
    </citation>
    <scope>NUCLEOTIDE SEQUENCE [LARGE SCALE GENOMIC DNA]</scope>
    <source>
        <strain evidence="2">KCTC 23299</strain>
    </source>
</reference>
<protein>
    <submittedName>
        <fullName evidence="1">Uncharacterized protein</fullName>
    </submittedName>
</protein>
<evidence type="ECO:0000313" key="1">
    <source>
        <dbReference type="EMBL" id="MFD2919056.1"/>
    </source>
</evidence>
<dbReference type="EMBL" id="JBHUOZ010000001">
    <property type="protein sequence ID" value="MFD2919056.1"/>
    <property type="molecule type" value="Genomic_DNA"/>
</dbReference>
<dbReference type="PROSITE" id="PS51257">
    <property type="entry name" value="PROKAR_LIPOPROTEIN"/>
    <property type="match status" value="1"/>
</dbReference>
<organism evidence="1 2">
    <name type="scientific">Terrimonas rubra</name>
    <dbReference type="NCBI Taxonomy" id="1035890"/>
    <lineage>
        <taxon>Bacteria</taxon>
        <taxon>Pseudomonadati</taxon>
        <taxon>Bacteroidota</taxon>
        <taxon>Chitinophagia</taxon>
        <taxon>Chitinophagales</taxon>
        <taxon>Chitinophagaceae</taxon>
        <taxon>Terrimonas</taxon>
    </lineage>
</organism>
<dbReference type="Proteomes" id="UP001597511">
    <property type="component" value="Unassembled WGS sequence"/>
</dbReference>